<evidence type="ECO:0000256" key="1">
    <source>
        <dbReference type="SAM" id="MobiDB-lite"/>
    </source>
</evidence>
<reference evidence="2 3" key="1">
    <citation type="journal article" date="2018" name="Front. Plant Sci.">
        <title>Red Clover (Trifolium pratense) and Zigzag Clover (T. medium) - A Picture of Genomic Similarities and Differences.</title>
        <authorList>
            <person name="Dluhosova J."/>
            <person name="Istvanek J."/>
            <person name="Nedelnik J."/>
            <person name="Repkova J."/>
        </authorList>
    </citation>
    <scope>NUCLEOTIDE SEQUENCE [LARGE SCALE GENOMIC DNA]</scope>
    <source>
        <strain evidence="3">cv. 10/8</strain>
        <tissue evidence="2">Leaf</tissue>
    </source>
</reference>
<accession>A0A392PMA0</accession>
<feature type="compositionally biased region" description="Basic and acidic residues" evidence="1">
    <location>
        <begin position="1"/>
        <end position="11"/>
    </location>
</feature>
<keyword evidence="3" id="KW-1185">Reference proteome</keyword>
<sequence length="20" mass="2215">MHAEDEAHGDLDGQTVIEFT</sequence>
<evidence type="ECO:0000313" key="2">
    <source>
        <dbReference type="EMBL" id="MCI13221.1"/>
    </source>
</evidence>
<proteinExistence type="predicted"/>
<name>A0A392PMA0_9FABA</name>
<evidence type="ECO:0000313" key="3">
    <source>
        <dbReference type="Proteomes" id="UP000265520"/>
    </source>
</evidence>
<feature type="non-terminal residue" evidence="2">
    <location>
        <position position="20"/>
    </location>
</feature>
<protein>
    <submittedName>
        <fullName evidence="2">Uncharacterized protein</fullName>
    </submittedName>
</protein>
<dbReference type="Proteomes" id="UP000265520">
    <property type="component" value="Unassembled WGS sequence"/>
</dbReference>
<comment type="caution">
    <text evidence="2">The sequence shown here is derived from an EMBL/GenBank/DDBJ whole genome shotgun (WGS) entry which is preliminary data.</text>
</comment>
<organism evidence="2 3">
    <name type="scientific">Trifolium medium</name>
    <dbReference type="NCBI Taxonomy" id="97028"/>
    <lineage>
        <taxon>Eukaryota</taxon>
        <taxon>Viridiplantae</taxon>
        <taxon>Streptophyta</taxon>
        <taxon>Embryophyta</taxon>
        <taxon>Tracheophyta</taxon>
        <taxon>Spermatophyta</taxon>
        <taxon>Magnoliopsida</taxon>
        <taxon>eudicotyledons</taxon>
        <taxon>Gunneridae</taxon>
        <taxon>Pentapetalae</taxon>
        <taxon>rosids</taxon>
        <taxon>fabids</taxon>
        <taxon>Fabales</taxon>
        <taxon>Fabaceae</taxon>
        <taxon>Papilionoideae</taxon>
        <taxon>50 kb inversion clade</taxon>
        <taxon>NPAAA clade</taxon>
        <taxon>Hologalegina</taxon>
        <taxon>IRL clade</taxon>
        <taxon>Trifolieae</taxon>
        <taxon>Trifolium</taxon>
    </lineage>
</organism>
<dbReference type="AlphaFoldDB" id="A0A392PMA0"/>
<feature type="region of interest" description="Disordered" evidence="1">
    <location>
        <begin position="1"/>
        <end position="20"/>
    </location>
</feature>
<dbReference type="EMBL" id="LXQA010087380">
    <property type="protein sequence ID" value="MCI13221.1"/>
    <property type="molecule type" value="Genomic_DNA"/>
</dbReference>